<feature type="non-terminal residue" evidence="3">
    <location>
        <position position="327"/>
    </location>
</feature>
<feature type="non-terminal residue" evidence="3">
    <location>
        <position position="1"/>
    </location>
</feature>
<dbReference type="PANTHER" id="PTHR10943:SF1">
    <property type="entry name" value="26S PROTEASOME NON-ATPASE REGULATORY SUBUNIT 2"/>
    <property type="match status" value="1"/>
</dbReference>
<organism evidence="3 4">
    <name type="scientific">Coemansia brasiliensis</name>
    <dbReference type="NCBI Taxonomy" id="2650707"/>
    <lineage>
        <taxon>Eukaryota</taxon>
        <taxon>Fungi</taxon>
        <taxon>Fungi incertae sedis</taxon>
        <taxon>Zoopagomycota</taxon>
        <taxon>Kickxellomycotina</taxon>
        <taxon>Kickxellomycetes</taxon>
        <taxon>Kickxellales</taxon>
        <taxon>Kickxellaceae</taxon>
        <taxon>Coemansia</taxon>
    </lineage>
</organism>
<keyword evidence="1" id="KW-0677">Repeat</keyword>
<proteinExistence type="predicted"/>
<protein>
    <submittedName>
        <fullName evidence="3">Proteasome regulatory particle base subunit</fullName>
    </submittedName>
</protein>
<dbReference type="AlphaFoldDB" id="A0A9W8I0F4"/>
<dbReference type="InterPro" id="IPR040892">
    <property type="entry name" value="RPN1_N"/>
</dbReference>
<dbReference type="Proteomes" id="UP001139887">
    <property type="component" value="Unassembled WGS sequence"/>
</dbReference>
<evidence type="ECO:0000313" key="3">
    <source>
        <dbReference type="EMBL" id="KAJ2842069.1"/>
    </source>
</evidence>
<dbReference type="GO" id="GO:0034515">
    <property type="term" value="C:proteasome storage granule"/>
    <property type="evidence" value="ECO:0007669"/>
    <property type="project" value="TreeGrafter"/>
</dbReference>
<evidence type="ECO:0000256" key="1">
    <source>
        <dbReference type="ARBA" id="ARBA00022737"/>
    </source>
</evidence>
<feature type="domain" description="RPN1 N-terminal" evidence="2">
    <location>
        <begin position="19"/>
        <end position="321"/>
    </location>
</feature>
<dbReference type="GO" id="GO:0043161">
    <property type="term" value="P:proteasome-mediated ubiquitin-dependent protein catabolic process"/>
    <property type="evidence" value="ECO:0007669"/>
    <property type="project" value="TreeGrafter"/>
</dbReference>
<accession>A0A9W8I0F4</accession>
<keyword evidence="4" id="KW-1185">Reference proteome</keyword>
<keyword evidence="3" id="KW-0647">Proteasome</keyword>
<sequence length="327" mass="37313">AKDEQEELSEEDQQLVAELDMIVERLKEPSTEIHRSALGNLANVIRSTTSSMTSVPKPLKFLKPHHATLTELYEKWSDAQNKLALASILSLLGMVYDKENNRSCLKYRLLAGYENGAVSEWGHEYVRHLAMEIGLEYSAKLDDDEEQAAEYLVPVALEAVSFFFKHNAEVDAIDLLEKLNRHELVIDYVTKDTFERVCLYMISCSPLLAPPADMGYLLTARTIYRKFGKPAQCLPLSIRLSRPDLIKEDWESCSTRLEKAQLAFIMARQQVHMPELIEDDDDELMACMNNANLSKNYLNLARDLELLDPKTPEDIYKSHLESRTIDG</sequence>
<comment type="caution">
    <text evidence="3">The sequence shown here is derived from an EMBL/GenBank/DDBJ whole genome shotgun (WGS) entry which is preliminary data.</text>
</comment>
<dbReference type="PANTHER" id="PTHR10943">
    <property type="entry name" value="26S PROTEASOME NON-ATPASE REGULATORY SUBUNIT"/>
    <property type="match status" value="1"/>
</dbReference>
<dbReference type="EMBL" id="JANBUW010001928">
    <property type="protein sequence ID" value="KAJ2842069.1"/>
    <property type="molecule type" value="Genomic_DNA"/>
</dbReference>
<reference evidence="3" key="1">
    <citation type="submission" date="2022-07" db="EMBL/GenBank/DDBJ databases">
        <title>Phylogenomic reconstructions and comparative analyses of Kickxellomycotina fungi.</title>
        <authorList>
            <person name="Reynolds N.K."/>
            <person name="Stajich J.E."/>
            <person name="Barry K."/>
            <person name="Grigoriev I.V."/>
            <person name="Crous P."/>
            <person name="Smith M.E."/>
        </authorList>
    </citation>
    <scope>NUCLEOTIDE SEQUENCE</scope>
    <source>
        <strain evidence="3">NRRL 1566</strain>
    </source>
</reference>
<dbReference type="Pfam" id="PF17781">
    <property type="entry name" value="RPN1_RPN2_N"/>
    <property type="match status" value="1"/>
</dbReference>
<evidence type="ECO:0000313" key="4">
    <source>
        <dbReference type="Proteomes" id="UP001139887"/>
    </source>
</evidence>
<dbReference type="GO" id="GO:0008540">
    <property type="term" value="C:proteasome regulatory particle, base subcomplex"/>
    <property type="evidence" value="ECO:0007669"/>
    <property type="project" value="TreeGrafter"/>
</dbReference>
<dbReference type="OrthoDB" id="10252509at2759"/>
<gene>
    <name evidence="3" type="primary">RPN1_2</name>
    <name evidence="3" type="ORF">IWW36_006045</name>
</gene>
<dbReference type="GO" id="GO:0005634">
    <property type="term" value="C:nucleus"/>
    <property type="evidence" value="ECO:0007669"/>
    <property type="project" value="TreeGrafter"/>
</dbReference>
<evidence type="ECO:0000259" key="2">
    <source>
        <dbReference type="Pfam" id="PF17781"/>
    </source>
</evidence>
<name>A0A9W8I0F4_9FUNG</name>